<dbReference type="OrthoDB" id="9973855at2"/>
<comment type="caution">
    <text evidence="1">The sequence shown here is derived from an EMBL/GenBank/DDBJ whole genome shotgun (WGS) entry which is preliminary data.</text>
</comment>
<organism evidence="1 2">
    <name type="scientific">Exilibacterium tricleocarpae</name>
    <dbReference type="NCBI Taxonomy" id="2591008"/>
    <lineage>
        <taxon>Bacteria</taxon>
        <taxon>Pseudomonadati</taxon>
        <taxon>Pseudomonadota</taxon>
        <taxon>Gammaproteobacteria</taxon>
        <taxon>Cellvibrionales</taxon>
        <taxon>Cellvibrionaceae</taxon>
        <taxon>Exilibacterium</taxon>
    </lineage>
</organism>
<dbReference type="Proteomes" id="UP000319732">
    <property type="component" value="Unassembled WGS sequence"/>
</dbReference>
<evidence type="ECO:0000313" key="1">
    <source>
        <dbReference type="EMBL" id="TQV66155.1"/>
    </source>
</evidence>
<dbReference type="RefSeq" id="WP_142930151.1">
    <property type="nucleotide sequence ID" value="NZ_ML660118.1"/>
</dbReference>
<name>A0A545SMF4_9GAMM</name>
<keyword evidence="2" id="KW-1185">Reference proteome</keyword>
<proteinExistence type="predicted"/>
<protein>
    <submittedName>
        <fullName evidence="1">Uncharacterized protein</fullName>
    </submittedName>
</protein>
<dbReference type="EMBL" id="VHSG01000043">
    <property type="protein sequence ID" value="TQV66155.1"/>
    <property type="molecule type" value="Genomic_DNA"/>
</dbReference>
<sequence length="123" mass="13647">MEISGEIVPGVGLAGIKIGQTLEDIAIDRRSVKSISGQKLAYVMDGSVCILFDDENKIRQLSALSGYKGKLNQKYYIDEPIAEIIDDGWIYSEELDGFIKQDQKGVIIRPDLEDASPDEIIEQ</sequence>
<accession>A0A545SMF4</accession>
<reference evidence="1 2" key="1">
    <citation type="submission" date="2019-06" db="EMBL/GenBank/DDBJ databases">
        <title>Whole genome sequence for Cellvibrionaceae sp. R142.</title>
        <authorList>
            <person name="Wang G."/>
        </authorList>
    </citation>
    <scope>NUCLEOTIDE SEQUENCE [LARGE SCALE GENOMIC DNA]</scope>
    <source>
        <strain evidence="1 2">R142</strain>
    </source>
</reference>
<dbReference type="AlphaFoldDB" id="A0A545SMF4"/>
<gene>
    <name evidence="1" type="ORF">FKG94_27415</name>
</gene>
<evidence type="ECO:0000313" key="2">
    <source>
        <dbReference type="Proteomes" id="UP000319732"/>
    </source>
</evidence>